<dbReference type="Proteomes" id="UP000037755">
    <property type="component" value="Unassembled WGS sequence"/>
</dbReference>
<keyword evidence="1" id="KW-0472">Membrane</keyword>
<feature type="transmembrane region" description="Helical" evidence="1">
    <location>
        <begin position="38"/>
        <end position="57"/>
    </location>
</feature>
<dbReference type="Pfam" id="PF00487">
    <property type="entry name" value="FA_desaturase"/>
    <property type="match status" value="1"/>
</dbReference>
<evidence type="ECO:0000313" key="4">
    <source>
        <dbReference type="Proteomes" id="UP000037755"/>
    </source>
</evidence>
<keyword evidence="1" id="KW-0812">Transmembrane</keyword>
<dbReference type="PIRSF" id="PIRSF015921">
    <property type="entry name" value="FA_sphinglp_des"/>
    <property type="match status" value="1"/>
</dbReference>
<keyword evidence="4" id="KW-1185">Reference proteome</keyword>
<feature type="domain" description="Fatty acid desaturase" evidence="2">
    <location>
        <begin position="65"/>
        <end position="335"/>
    </location>
</feature>
<dbReference type="PANTHER" id="PTHR19353">
    <property type="entry name" value="FATTY ACID DESATURASE 2"/>
    <property type="match status" value="1"/>
</dbReference>
<dbReference type="InterPro" id="IPR012171">
    <property type="entry name" value="Fatty_acid_desaturase"/>
</dbReference>
<sequence>MNKRLKFHAKSPFFSTVKSRVDQYFKQTGKHMHASSAMWLKAAFFLFGFLGCYAIIISNILPALAMLGLAVLLGAFSAFVGFNVCHDAIHGSFSDNRHINKALSMVFNLLGASPYIWNISHNGVHHTFTNIPGHDEDLVVAPGLIRIEQDDPKRKIQRYQHWYAFPLYGLASISWAFRKDFLKMSQTKIGQVTLKHPKKEYFNLFASKALYYFLFIALPLITLDITWWQFLIGFLAMHLAQGFTMGLVFQLAHVVEGTDFPAASPTGTMEEAWAEHQMRTTANFCSQNRIAAFLLGGLNSQIEHHLFPKICHIHYRAIGKIVKQAAKEYHLPYIESQTFGAALQSHYRVLKKFALEAKSAKVQYQAS</sequence>
<dbReference type="GO" id="GO:0016717">
    <property type="term" value="F:oxidoreductase activity, acting on paired donors, with oxidation of a pair of donors resulting in the reduction of molecular oxygen to two molecules of water"/>
    <property type="evidence" value="ECO:0007669"/>
    <property type="project" value="TreeGrafter"/>
</dbReference>
<organism evidence="3 4">
    <name type="scientific">Flavobacterium akiainvivens</name>
    <dbReference type="NCBI Taxonomy" id="1202724"/>
    <lineage>
        <taxon>Bacteria</taxon>
        <taxon>Pseudomonadati</taxon>
        <taxon>Bacteroidota</taxon>
        <taxon>Flavobacteriia</taxon>
        <taxon>Flavobacteriales</taxon>
        <taxon>Flavobacteriaceae</taxon>
        <taxon>Flavobacterium</taxon>
    </lineage>
</organism>
<dbReference type="InterPro" id="IPR005804">
    <property type="entry name" value="FA_desaturase_dom"/>
</dbReference>
<dbReference type="AlphaFoldDB" id="A0A0N0RQG9"/>
<dbReference type="EMBL" id="LIYD01000005">
    <property type="protein sequence ID" value="KOS05406.1"/>
    <property type="molecule type" value="Genomic_DNA"/>
</dbReference>
<dbReference type="PANTHER" id="PTHR19353:SF19">
    <property type="entry name" value="DELTA(5) FATTY ACID DESATURASE C-RELATED"/>
    <property type="match status" value="1"/>
</dbReference>
<keyword evidence="1" id="KW-1133">Transmembrane helix</keyword>
<dbReference type="CDD" id="cd03506">
    <property type="entry name" value="Delta6-FADS-like"/>
    <property type="match status" value="1"/>
</dbReference>
<comment type="caution">
    <text evidence="3">The sequence shown here is derived from an EMBL/GenBank/DDBJ whole genome shotgun (WGS) entry which is preliminary data.</text>
</comment>
<feature type="transmembrane region" description="Helical" evidence="1">
    <location>
        <begin position="63"/>
        <end position="86"/>
    </location>
</feature>
<dbReference type="RefSeq" id="WP_054406567.1">
    <property type="nucleotide sequence ID" value="NZ_FOYA01000019.1"/>
</dbReference>
<name>A0A0N0RQG9_9FLAO</name>
<gene>
    <name evidence="3" type="ORF">AM493_04680</name>
</gene>
<evidence type="ECO:0000256" key="1">
    <source>
        <dbReference type="SAM" id="Phobius"/>
    </source>
</evidence>
<reference evidence="3 4" key="1">
    <citation type="submission" date="2015-08" db="EMBL/GenBank/DDBJ databases">
        <title>Whole genome sequence of Flavobacterium akiainvivens IK-1T, from decaying Wikstroemia oahuensis, an endemic Hawaiian shrub.</title>
        <authorList>
            <person name="Wan X."/>
            <person name="Hou S."/>
            <person name="Saito J."/>
            <person name="Donachie S."/>
        </authorList>
    </citation>
    <scope>NUCLEOTIDE SEQUENCE [LARGE SCALE GENOMIC DNA]</scope>
    <source>
        <strain evidence="3 4">IK-1</strain>
    </source>
</reference>
<accession>A0A0N0RQG9</accession>
<dbReference type="GO" id="GO:0008610">
    <property type="term" value="P:lipid biosynthetic process"/>
    <property type="evidence" value="ECO:0007669"/>
    <property type="project" value="UniProtKB-ARBA"/>
</dbReference>
<dbReference type="PATRIC" id="fig|1202724.3.peg.969"/>
<evidence type="ECO:0000313" key="3">
    <source>
        <dbReference type="EMBL" id="KOS05406.1"/>
    </source>
</evidence>
<dbReference type="STRING" id="1202724.AM493_04680"/>
<proteinExistence type="predicted"/>
<feature type="transmembrane region" description="Helical" evidence="1">
    <location>
        <begin position="201"/>
        <end position="221"/>
    </location>
</feature>
<evidence type="ECO:0000259" key="2">
    <source>
        <dbReference type="Pfam" id="PF00487"/>
    </source>
</evidence>
<dbReference type="OrthoDB" id="104711at2"/>
<protein>
    <submittedName>
        <fullName evidence="3">Fatty acid desaturase</fullName>
    </submittedName>
</protein>
<dbReference type="GO" id="GO:0016020">
    <property type="term" value="C:membrane"/>
    <property type="evidence" value="ECO:0007669"/>
    <property type="project" value="TreeGrafter"/>
</dbReference>